<keyword evidence="10" id="KW-0922">Interferon antiviral system evasion</keyword>
<organism evidence="15 16">
    <name type="scientific">Cryptolaemus montrouzieri</name>
    <dbReference type="NCBI Taxonomy" id="559131"/>
    <lineage>
        <taxon>Eukaryota</taxon>
        <taxon>Metazoa</taxon>
        <taxon>Ecdysozoa</taxon>
        <taxon>Arthropoda</taxon>
        <taxon>Hexapoda</taxon>
        <taxon>Insecta</taxon>
        <taxon>Pterygota</taxon>
        <taxon>Neoptera</taxon>
        <taxon>Endopterygota</taxon>
        <taxon>Coleoptera</taxon>
        <taxon>Polyphaga</taxon>
        <taxon>Cucujiformia</taxon>
        <taxon>Coccinelloidea</taxon>
        <taxon>Coccinellidae</taxon>
        <taxon>Scymninae</taxon>
        <taxon>Scymnini</taxon>
        <taxon>Cryptolaemus</taxon>
    </lineage>
</organism>
<keyword evidence="16" id="KW-1185">Reference proteome</keyword>
<gene>
    <name evidence="15" type="ORF">HHI36_021441</name>
</gene>
<dbReference type="InterPro" id="IPR051254">
    <property type="entry name" value="PPP1R15"/>
</dbReference>
<evidence type="ECO:0000256" key="12">
    <source>
        <dbReference type="ARBA" id="ARBA00031298"/>
    </source>
</evidence>
<evidence type="ECO:0000313" key="15">
    <source>
        <dbReference type="EMBL" id="KAL3270936.1"/>
    </source>
</evidence>
<dbReference type="PANTHER" id="PTHR16489">
    <property type="entry name" value="GH11727P"/>
    <property type="match status" value="1"/>
</dbReference>
<evidence type="ECO:0000256" key="7">
    <source>
        <dbReference type="ARBA" id="ARBA00022632"/>
    </source>
</evidence>
<evidence type="ECO:0000256" key="6">
    <source>
        <dbReference type="ARBA" id="ARBA00022581"/>
    </source>
</evidence>
<evidence type="ECO:0000256" key="13">
    <source>
        <dbReference type="SAM" id="MobiDB-lite"/>
    </source>
</evidence>
<dbReference type="AlphaFoldDB" id="A0ABD2MWW7"/>
<feature type="compositionally biased region" description="Acidic residues" evidence="13">
    <location>
        <begin position="244"/>
        <end position="274"/>
    </location>
</feature>
<comment type="function">
    <text evidence="1">Interacts with the host phosphatase PP1 catalytic subunit (PPP1CB) and recruits it to dephosphorylate EIF2S1/eIF2alpha and therefore restores the host translation that has been shut-down by the host. Also inhibits the EIF2S1/eIF2alpha-ATF4-DDIT3/CHOP pathway.</text>
</comment>
<name>A0ABD2MWW7_9CUCU</name>
<evidence type="ECO:0000256" key="2">
    <source>
        <dbReference type="ARBA" id="ARBA00007512"/>
    </source>
</evidence>
<keyword evidence="9" id="KW-0426">Late protein</keyword>
<dbReference type="Pfam" id="PF10488">
    <property type="entry name" value="PP1c_bdg"/>
    <property type="match status" value="1"/>
</dbReference>
<keyword evidence="7" id="KW-1090">Inhibition of host innate immune response by virus</keyword>
<feature type="region of interest" description="Disordered" evidence="13">
    <location>
        <begin position="109"/>
        <end position="129"/>
    </location>
</feature>
<reference evidence="15 16" key="1">
    <citation type="journal article" date="2021" name="BMC Biol.">
        <title>Horizontally acquired antibacterial genes associated with adaptive radiation of ladybird beetles.</title>
        <authorList>
            <person name="Li H.S."/>
            <person name="Tang X.F."/>
            <person name="Huang Y.H."/>
            <person name="Xu Z.Y."/>
            <person name="Chen M.L."/>
            <person name="Du X.Y."/>
            <person name="Qiu B.Y."/>
            <person name="Chen P.T."/>
            <person name="Zhang W."/>
            <person name="Slipinski A."/>
            <person name="Escalona H.E."/>
            <person name="Waterhouse R.M."/>
            <person name="Zwick A."/>
            <person name="Pang H."/>
        </authorList>
    </citation>
    <scope>NUCLEOTIDE SEQUENCE [LARGE SCALE GENOMIC DNA]</scope>
    <source>
        <strain evidence="15">SYSU2018</strain>
    </source>
</reference>
<evidence type="ECO:0000259" key="14">
    <source>
        <dbReference type="Pfam" id="PF10488"/>
    </source>
</evidence>
<sequence>MNILANKTNFVQSFLPTMGTPQKTHFHHAASPLGNFTENNVLHGQNSCRSFKNPNFFNQNTHGQNVPSSYKKIDHVEVRHNDDVAKSPNLSEMVTEKLEKTDFGCGINVDSPKSTTQVSSRKRARKGKHKLKLPDKHNTEREILSEIMDLDVSNDSIDFCHSVDAEDLEMEESLSNPLKICDLIVLPNHSSPLKIPVIDIKMGTSKPIAQTACIALTISPPNTRQRQLSTTESEDSFIVFDSGTDEECDFSDDCGSESDDSSDEEESAESDTDSPESIVPTKKVRFADEKELCEIHPMVQWSFAYQAARKGPWEMYARDRERFKNRIRQVGEKISHCFEPEHRQKMYDQRFKEQMEE</sequence>
<evidence type="ECO:0000256" key="8">
    <source>
        <dbReference type="ARBA" id="ARBA00022830"/>
    </source>
</evidence>
<accession>A0ABD2MWW7</accession>
<protein>
    <recommendedName>
        <fullName evidence="5">Protein DP71L</fullName>
    </recommendedName>
    <alternativeName>
        <fullName evidence="12">MyD116 homolog</fullName>
    </alternativeName>
</protein>
<comment type="caution">
    <text evidence="15">The sequence shown here is derived from an EMBL/GenBank/DDBJ whole genome shotgun (WGS) entry which is preliminary data.</text>
</comment>
<dbReference type="GO" id="GO:0039502">
    <property type="term" value="P:symbiont-mediated suppression of host type I interferon-mediated signaling pathway"/>
    <property type="evidence" value="ECO:0007669"/>
    <property type="project" value="UniProtKB-KW"/>
</dbReference>
<comment type="subunit">
    <text evidence="4">Interacts (via C-terminus) with host PPP1CB.</text>
</comment>
<evidence type="ECO:0000256" key="9">
    <source>
        <dbReference type="ARBA" id="ARBA00022921"/>
    </source>
</evidence>
<feature type="domain" description="Protein phosphatase 1 regulatory subunit 15A/B C-terminal" evidence="14">
    <location>
        <begin position="304"/>
        <end position="348"/>
    </location>
</feature>
<keyword evidence="11" id="KW-0899">Viral immunoevasion</keyword>
<keyword evidence="6" id="KW-0945">Host-virus interaction</keyword>
<dbReference type="InterPro" id="IPR019523">
    <property type="entry name" value="Prot_Pase1_reg-su15A/B_C"/>
</dbReference>
<feature type="region of interest" description="Disordered" evidence="13">
    <location>
        <begin position="244"/>
        <end position="280"/>
    </location>
</feature>
<comment type="similarity">
    <text evidence="2">Belongs to the asfivirus DP71L family.</text>
</comment>
<keyword evidence="8" id="KW-1114">Inhibition of host interferon signaling pathway by virus</keyword>
<proteinExistence type="inferred from homology"/>
<dbReference type="EMBL" id="JABFTP020000042">
    <property type="protein sequence ID" value="KAL3270936.1"/>
    <property type="molecule type" value="Genomic_DNA"/>
</dbReference>
<dbReference type="PANTHER" id="PTHR16489:SF12">
    <property type="entry name" value="GH11727P"/>
    <property type="match status" value="1"/>
</dbReference>
<evidence type="ECO:0000256" key="4">
    <source>
        <dbReference type="ARBA" id="ARBA00011204"/>
    </source>
</evidence>
<dbReference type="Proteomes" id="UP001516400">
    <property type="component" value="Unassembled WGS sequence"/>
</dbReference>
<dbReference type="GO" id="GO:0051246">
    <property type="term" value="P:regulation of protein metabolic process"/>
    <property type="evidence" value="ECO:0007669"/>
    <property type="project" value="UniProtKB-ARBA"/>
</dbReference>
<evidence type="ECO:0000256" key="11">
    <source>
        <dbReference type="ARBA" id="ARBA00023280"/>
    </source>
</evidence>
<feature type="compositionally biased region" description="Basic residues" evidence="13">
    <location>
        <begin position="120"/>
        <end position="129"/>
    </location>
</feature>
<evidence type="ECO:0000313" key="16">
    <source>
        <dbReference type="Proteomes" id="UP001516400"/>
    </source>
</evidence>
<evidence type="ECO:0000256" key="10">
    <source>
        <dbReference type="ARBA" id="ARBA00023258"/>
    </source>
</evidence>
<evidence type="ECO:0000256" key="3">
    <source>
        <dbReference type="ARBA" id="ARBA00010161"/>
    </source>
</evidence>
<evidence type="ECO:0000256" key="5">
    <source>
        <dbReference type="ARBA" id="ARBA00019072"/>
    </source>
</evidence>
<evidence type="ECO:0000256" key="1">
    <source>
        <dbReference type="ARBA" id="ARBA00003756"/>
    </source>
</evidence>
<comment type="similarity">
    <text evidence="3">Belongs to the PPP1R15 family.</text>
</comment>